<dbReference type="KEGG" id="blq:L21SP5_01472"/>
<dbReference type="STRING" id="1307839.L21SP5_01472"/>
<dbReference type="Proteomes" id="UP000064893">
    <property type="component" value="Chromosome"/>
</dbReference>
<accession>A0A0S2HYT1</accession>
<organism evidence="1 2">
    <name type="scientific">Salinivirga cyanobacteriivorans</name>
    <dbReference type="NCBI Taxonomy" id="1307839"/>
    <lineage>
        <taxon>Bacteria</taxon>
        <taxon>Pseudomonadati</taxon>
        <taxon>Bacteroidota</taxon>
        <taxon>Bacteroidia</taxon>
        <taxon>Bacteroidales</taxon>
        <taxon>Salinivirgaceae</taxon>
        <taxon>Salinivirga</taxon>
    </lineage>
</organism>
<gene>
    <name evidence="1" type="ORF">L21SP5_01472</name>
</gene>
<sequence length="32" mass="3845">MNRAMIRRLAEHSSTEHVKVYEHDYSKTENLV</sequence>
<dbReference type="AlphaFoldDB" id="A0A0S2HYT1"/>
<name>A0A0S2HYT1_9BACT</name>
<evidence type="ECO:0000313" key="2">
    <source>
        <dbReference type="Proteomes" id="UP000064893"/>
    </source>
</evidence>
<reference evidence="1 2" key="1">
    <citation type="submission" date="2015-11" db="EMBL/GenBank/DDBJ databases">
        <title>Description and complete genome sequence of a novel strain predominating in hypersaline microbial mats and representing a new family of the Bacteriodetes phylum.</title>
        <authorList>
            <person name="Spring S."/>
            <person name="Bunk B."/>
            <person name="Sproer C."/>
            <person name="Klenk H.-P."/>
        </authorList>
    </citation>
    <scope>NUCLEOTIDE SEQUENCE [LARGE SCALE GENOMIC DNA]</scope>
    <source>
        <strain evidence="1 2">L21-Spi-D4</strain>
    </source>
</reference>
<evidence type="ECO:0000313" key="1">
    <source>
        <dbReference type="EMBL" id="ALO15122.1"/>
    </source>
</evidence>
<keyword evidence="2" id="KW-1185">Reference proteome</keyword>
<dbReference type="EMBL" id="CP013118">
    <property type="protein sequence ID" value="ALO15122.1"/>
    <property type="molecule type" value="Genomic_DNA"/>
</dbReference>
<protein>
    <submittedName>
        <fullName evidence="1">Uncharacterized protein</fullName>
    </submittedName>
</protein>
<proteinExistence type="predicted"/>